<protein>
    <submittedName>
        <fullName evidence="1">Uncharacterized protein</fullName>
    </submittedName>
</protein>
<sequence>MTANKNILIITPFFAPETHAAVFRAHKLVKYLKREGWNPIVLTVDSNYVYNEDPNLLKELEGVPIYRARYIEPTLRGLKMVLTGKDLTYKTLKEQGFFNRVSSPANQQSQNIASKNQESLFTKFYNYLLNYHLNSPDRYWTWRHNAIKKGRELIKKYDIKLIFTTMPVFTTGEIGLQLKKEFDLKWVADFRDPLTTVLRNHSDIESVFIKQRRICHKVFSAADIVSTASYAHNLIIHDIFKGKDFGKVKFIPTGLDTDYVRNLSNNKKGSGFYFVYSGEYLVENGIYFFKLFKSIVDEHEDLKHWRIKIVGNKTINMAILIDDITRLSLNHYVEFVDHVPQNELYQILNEAKAALLISEGRWWCSFAKMVDYIALKIPVIAQVPALSEAKLQLSKAGLGNFIEGEDFEKDKNMLHSFMCQTDVVDRANHVFCDRYLVKHQVMSFIKIFESLQL</sequence>
<gene>
    <name evidence="1" type="ORF">SAMN05660493_00871</name>
</gene>
<keyword evidence="2" id="KW-1185">Reference proteome</keyword>
<dbReference type="OrthoDB" id="9794575at2"/>
<accession>A0A1U7PWP0</accession>
<dbReference type="Gene3D" id="3.40.50.2000">
    <property type="entry name" value="Glycogen Phosphorylase B"/>
    <property type="match status" value="2"/>
</dbReference>
<dbReference type="RefSeq" id="WP_076782260.1">
    <property type="nucleotide sequence ID" value="NZ_FTPU01000007.1"/>
</dbReference>
<evidence type="ECO:0000313" key="1">
    <source>
        <dbReference type="EMBL" id="SIT96198.1"/>
    </source>
</evidence>
<dbReference type="Proteomes" id="UP000187261">
    <property type="component" value="Unassembled WGS sequence"/>
</dbReference>
<reference evidence="2" key="1">
    <citation type="submission" date="2016-10" db="EMBL/GenBank/DDBJ databases">
        <authorList>
            <person name="Varghese N."/>
            <person name="Submissions S."/>
        </authorList>
    </citation>
    <scope>NUCLEOTIDE SEQUENCE [LARGE SCALE GENOMIC DNA]</scope>
    <source>
        <strain evidence="2">DSM 19482</strain>
    </source>
</reference>
<dbReference type="EMBL" id="FTPU01000007">
    <property type="protein sequence ID" value="SIT96198.1"/>
    <property type="molecule type" value="Genomic_DNA"/>
</dbReference>
<dbReference type="STRING" id="1121284.SAMN05660493_00871"/>
<dbReference type="SUPFAM" id="SSF53756">
    <property type="entry name" value="UDP-Glycosyltransferase/glycogen phosphorylase"/>
    <property type="match status" value="1"/>
</dbReference>
<dbReference type="AlphaFoldDB" id="A0A1U7PWP0"/>
<evidence type="ECO:0000313" key="2">
    <source>
        <dbReference type="Proteomes" id="UP000187261"/>
    </source>
</evidence>
<organism evidence="1 2">
    <name type="scientific">Epilithonimonas bovis DSM 19482</name>
    <dbReference type="NCBI Taxonomy" id="1121284"/>
    <lineage>
        <taxon>Bacteria</taxon>
        <taxon>Pseudomonadati</taxon>
        <taxon>Bacteroidota</taxon>
        <taxon>Flavobacteriia</taxon>
        <taxon>Flavobacteriales</taxon>
        <taxon>Weeksellaceae</taxon>
        <taxon>Chryseobacterium group</taxon>
        <taxon>Epilithonimonas</taxon>
    </lineage>
</organism>
<name>A0A1U7PWP0_9FLAO</name>
<proteinExistence type="predicted"/>